<evidence type="ECO:0000256" key="4">
    <source>
        <dbReference type="ARBA" id="ARBA00023008"/>
    </source>
</evidence>
<dbReference type="NCBIfam" id="NF047446">
    <property type="entry name" value="barrel_OmpL47"/>
    <property type="match status" value="6"/>
</dbReference>
<keyword evidence="2" id="KW-0479">Metal-binding</keyword>
<organism evidence="7 8">
    <name type="scientific">Georgenia wutianyii</name>
    <dbReference type="NCBI Taxonomy" id="2585135"/>
    <lineage>
        <taxon>Bacteria</taxon>
        <taxon>Bacillati</taxon>
        <taxon>Actinomycetota</taxon>
        <taxon>Actinomycetes</taxon>
        <taxon>Micrococcales</taxon>
        <taxon>Bogoriellaceae</taxon>
        <taxon>Georgenia</taxon>
    </lineage>
</organism>
<dbReference type="RefSeq" id="WP_139948858.1">
    <property type="nucleotide sequence ID" value="NZ_CP040899.1"/>
</dbReference>
<dbReference type="PROSITE" id="PS00196">
    <property type="entry name" value="COPPER_BLUE"/>
    <property type="match status" value="1"/>
</dbReference>
<protein>
    <recommendedName>
        <fullName evidence="9">Copper-binding protein</fullName>
    </recommendedName>
</protein>
<evidence type="ECO:0000313" key="7">
    <source>
        <dbReference type="EMBL" id="QDB79951.1"/>
    </source>
</evidence>
<evidence type="ECO:0000313" key="8">
    <source>
        <dbReference type="Proteomes" id="UP000313948"/>
    </source>
</evidence>
<dbReference type="InterPro" id="IPR002126">
    <property type="entry name" value="Cadherin-like_dom"/>
</dbReference>
<evidence type="ECO:0008006" key="9">
    <source>
        <dbReference type="Google" id="ProtNLM"/>
    </source>
</evidence>
<evidence type="ECO:0000256" key="3">
    <source>
        <dbReference type="ARBA" id="ARBA00022982"/>
    </source>
</evidence>
<keyword evidence="4" id="KW-0186">Copper</keyword>
<name>A0ABX5VN68_9MICO</name>
<dbReference type="Gene3D" id="2.60.40.420">
    <property type="entry name" value="Cupredoxins - blue copper proteins"/>
    <property type="match status" value="1"/>
</dbReference>
<feature type="domain" description="CBM6" evidence="6">
    <location>
        <begin position="551"/>
        <end position="694"/>
    </location>
</feature>
<dbReference type="Proteomes" id="UP000313948">
    <property type="component" value="Chromosome"/>
</dbReference>
<dbReference type="InterPro" id="IPR008972">
    <property type="entry name" value="Cupredoxin"/>
</dbReference>
<accession>A0ABX5VN68</accession>
<proteinExistence type="predicted"/>
<feature type="domain" description="Cadherin" evidence="5">
    <location>
        <begin position="415"/>
        <end position="546"/>
    </location>
</feature>
<dbReference type="InterPro" id="IPR014756">
    <property type="entry name" value="Ig_E-set"/>
</dbReference>
<sequence length="810" mass="82940">MSQLDHTPRPRTRSDGSRLLRRLLVALLGALAGLSLVPAAASAQDQVLTWTAGNPVDRYLSAPSTAVAGPATIIFDNSVAAGNTIGMPHTLTFDTSTPGYNHDVSLNIVANPFDAQGGRHEAQVTLTPGKYRYFCTIPGHGMMVGEFTVTGDDPGDPDPDTTAPAVTATVTGDQDADDNYVGSATVTLAATDDGSGVDTVEYSLDGGDWTAYTTPLTVSAPGEHTVAYRATDVAGNTADGSVDFTVVAEDVPDPDTTAPEVSATVTGEQDADEAYVGSATVTLAATDADSGVDTVEYSLDGGDWTAYTTPVVVSEPGEHTLAYRATDVAGNTADGSVTFTVVAEDTPDPDTTAPEVSATVTGEQDEDDAYVGSATVTVSATDADSGVDTVEYSLDGGDWTAYTAPVVVSTPGEHTVAYRATDVAGNTADGTVTFTVVAEDTPDPDTTAPEVTATVTGEQDEDDNYVGSATVTLAATDADSGVAMVEYSLDGGEFTHYHTPVVVSEPGEHTLAYRATDVAGNTADGTVSFTVVAEDTPDPDTTAPEVSATVTGDQDADDNYVGSATVTLAATDADSGVDTVEYSLDGGDWTAYTTPVVVSEPGEHTLAYRATDVAGNTADGTVSFTVVAEDTPDPDTTAPEVSATVTGEQDEDDAYVGSATVTLAATDADSGVDTVEYSLDGGDWTAYTTPVVVSEPGEHTLAYRASDVAGNTADGTVTFTVVEDVSEPGECSDTRATVVIGGVDTGVENVDTADGCLNDLIDEDGDHATHGAFVRHVGDVLRPLAADGVITQRELGAVLRAAVRSDVGRQ</sequence>
<keyword evidence="8" id="KW-1185">Reference proteome</keyword>
<dbReference type="SUPFAM" id="SSF49503">
    <property type="entry name" value="Cupredoxins"/>
    <property type="match status" value="1"/>
</dbReference>
<dbReference type="EMBL" id="CP040899">
    <property type="protein sequence ID" value="QDB79951.1"/>
    <property type="molecule type" value="Genomic_DNA"/>
</dbReference>
<gene>
    <name evidence="7" type="ORF">FE251_11625</name>
</gene>
<dbReference type="PROSITE" id="PS50268">
    <property type="entry name" value="CADHERIN_2"/>
    <property type="match status" value="1"/>
</dbReference>
<dbReference type="InterPro" id="IPR013783">
    <property type="entry name" value="Ig-like_fold"/>
</dbReference>
<dbReference type="InterPro" id="IPR000923">
    <property type="entry name" value="BlueCu_1"/>
</dbReference>
<keyword evidence="3" id="KW-0249">Electron transport</keyword>
<evidence type="ECO:0000256" key="1">
    <source>
        <dbReference type="ARBA" id="ARBA00022448"/>
    </source>
</evidence>
<evidence type="ECO:0000259" key="6">
    <source>
        <dbReference type="PROSITE" id="PS51175"/>
    </source>
</evidence>
<dbReference type="SUPFAM" id="SSF81296">
    <property type="entry name" value="E set domains"/>
    <property type="match status" value="4"/>
</dbReference>
<dbReference type="Pfam" id="PF00127">
    <property type="entry name" value="Copper-bind"/>
    <property type="match status" value="1"/>
</dbReference>
<dbReference type="PANTHER" id="PTHR24273:SF32">
    <property type="entry name" value="HYALIN"/>
    <property type="match status" value="1"/>
</dbReference>
<reference evidence="7 8" key="1">
    <citation type="submission" date="2019-05" db="EMBL/GenBank/DDBJ databases">
        <title>Georgenia *** sp. nov., and Georgenia *** sp. nov., isolated from the intestinal contents of plateau pika (Ochotona curzoniae) in the Qinghai-Tibet plateau of China.</title>
        <authorList>
            <person name="Tian Z."/>
        </authorList>
    </citation>
    <scope>NUCLEOTIDE SEQUENCE [LARGE SCALE GENOMIC DNA]</scope>
    <source>
        <strain evidence="7 8">Z294</strain>
    </source>
</reference>
<keyword evidence="1" id="KW-0813">Transport</keyword>
<feature type="domain" description="CBM6" evidence="6">
    <location>
        <begin position="171"/>
        <end position="314"/>
    </location>
</feature>
<dbReference type="PANTHER" id="PTHR24273">
    <property type="entry name" value="FI04643P-RELATED"/>
    <property type="match status" value="1"/>
</dbReference>
<dbReference type="InterPro" id="IPR005084">
    <property type="entry name" value="CBM6"/>
</dbReference>
<evidence type="ECO:0000259" key="5">
    <source>
        <dbReference type="PROSITE" id="PS50268"/>
    </source>
</evidence>
<dbReference type="InterPro" id="IPR028871">
    <property type="entry name" value="BlueCu_1_BS"/>
</dbReference>
<evidence type="ECO:0000256" key="2">
    <source>
        <dbReference type="ARBA" id="ARBA00022723"/>
    </source>
</evidence>
<dbReference type="Gene3D" id="2.60.40.10">
    <property type="entry name" value="Immunoglobulins"/>
    <property type="match status" value="3"/>
</dbReference>
<dbReference type="PROSITE" id="PS51175">
    <property type="entry name" value="CBM6"/>
    <property type="match status" value="2"/>
</dbReference>
<dbReference type="InterPro" id="IPR058094">
    <property type="entry name" value="Ig-like_OmpL47-like"/>
</dbReference>